<dbReference type="eggNOG" id="ENOG5031Y4U">
    <property type="taxonomic scope" value="Bacteria"/>
</dbReference>
<dbReference type="AlphaFoldDB" id="A0A086Z0T2"/>
<evidence type="ECO:0000313" key="2">
    <source>
        <dbReference type="Proteomes" id="UP000029015"/>
    </source>
</evidence>
<dbReference type="Proteomes" id="UP000029015">
    <property type="component" value="Unassembled WGS sequence"/>
</dbReference>
<evidence type="ECO:0000313" key="1">
    <source>
        <dbReference type="EMBL" id="KFI40132.1"/>
    </source>
</evidence>
<dbReference type="OrthoDB" id="3243184at2"/>
<protein>
    <recommendedName>
        <fullName evidence="3">DUF4192 family protein</fullName>
    </recommendedName>
</protein>
<dbReference type="RefSeq" id="WP_052201413.1">
    <property type="nucleotide sequence ID" value="NZ_CP011786.1"/>
</dbReference>
<accession>A0A086Z0T2</accession>
<comment type="caution">
    <text evidence="1">The sequence shown here is derived from an EMBL/GenBank/DDBJ whole genome shotgun (WGS) entry which is preliminary data.</text>
</comment>
<organism evidence="1 2">
    <name type="scientific">Bifidobacterium actinocoloniiforme DSM 22766</name>
    <dbReference type="NCBI Taxonomy" id="1437605"/>
    <lineage>
        <taxon>Bacteria</taxon>
        <taxon>Bacillati</taxon>
        <taxon>Actinomycetota</taxon>
        <taxon>Actinomycetes</taxon>
        <taxon>Bifidobacteriales</taxon>
        <taxon>Bifidobacteriaceae</taxon>
        <taxon>Bifidobacterium</taxon>
    </lineage>
</organism>
<evidence type="ECO:0008006" key="3">
    <source>
        <dbReference type="Google" id="ProtNLM"/>
    </source>
</evidence>
<reference evidence="1 2" key="1">
    <citation type="submission" date="2014-03" db="EMBL/GenBank/DDBJ databases">
        <title>Genomics of Bifidobacteria.</title>
        <authorList>
            <person name="Ventura M."/>
            <person name="Milani C."/>
            <person name="Lugli G.A."/>
        </authorList>
    </citation>
    <scope>NUCLEOTIDE SEQUENCE [LARGE SCALE GENOMIC DNA]</scope>
    <source>
        <strain evidence="1 2">DSM 22766</strain>
    </source>
</reference>
<proteinExistence type="predicted"/>
<keyword evidence="2" id="KW-1185">Reference proteome</keyword>
<name>A0A086Z0T2_9BIFI</name>
<sequence>MDAASQGIQASADQCGMEERMSQLLGRYRRERRERGVQEADRRWMERPLRVWVDGLGQAPPEKASLDVASMMDIGVAIAQTMTIRDAIVISMLCPRSRLEGSDLINLCARPDLDESVRFLCRCLDSAFTDPAVRPDRPRCQAGLVMLDQMARGLPGAFQVQPLAIMAYVMWWMGRGDAMDCALRALSLDEGCTLASIILAALRHQVRPAWAG</sequence>
<gene>
    <name evidence="1" type="ORF">BACT_0834</name>
</gene>
<dbReference type="EMBL" id="JGYK01000001">
    <property type="protein sequence ID" value="KFI40132.1"/>
    <property type="molecule type" value="Genomic_DNA"/>
</dbReference>